<evidence type="ECO:0000313" key="9">
    <source>
        <dbReference type="EMBL" id="MBB6453497.1"/>
    </source>
</evidence>
<evidence type="ECO:0000256" key="1">
    <source>
        <dbReference type="ARBA" id="ARBA00001933"/>
    </source>
</evidence>
<keyword evidence="9" id="KW-0808">Transferase</keyword>
<evidence type="ECO:0000256" key="8">
    <source>
        <dbReference type="RuleBase" id="RU362118"/>
    </source>
</evidence>
<organism evidence="9 10">
    <name type="scientific">Salirhabdus euzebyi</name>
    <dbReference type="NCBI Taxonomy" id="394506"/>
    <lineage>
        <taxon>Bacteria</taxon>
        <taxon>Bacillati</taxon>
        <taxon>Bacillota</taxon>
        <taxon>Bacilli</taxon>
        <taxon>Bacillales</taxon>
        <taxon>Bacillaceae</taxon>
        <taxon>Salirhabdus</taxon>
    </lineage>
</organism>
<dbReference type="Pfam" id="PF01053">
    <property type="entry name" value="Cys_Met_Meta_PP"/>
    <property type="match status" value="1"/>
</dbReference>
<dbReference type="FunFam" id="3.40.640.10:FF:000046">
    <property type="entry name" value="Cystathionine gamma-lyase"/>
    <property type="match status" value="1"/>
</dbReference>
<comment type="catalytic activity">
    <reaction evidence="6">
        <text>L-methionine + H2O = methanethiol + 2-oxobutanoate + NH4(+)</text>
        <dbReference type="Rhea" id="RHEA:23800"/>
        <dbReference type="ChEBI" id="CHEBI:15377"/>
        <dbReference type="ChEBI" id="CHEBI:16007"/>
        <dbReference type="ChEBI" id="CHEBI:16763"/>
        <dbReference type="ChEBI" id="CHEBI:28938"/>
        <dbReference type="ChEBI" id="CHEBI:57844"/>
        <dbReference type="EC" id="4.4.1.11"/>
    </reaction>
    <physiologicalReaction direction="left-to-right" evidence="6">
        <dbReference type="Rhea" id="RHEA:23801"/>
    </physiologicalReaction>
</comment>
<dbReference type="NCBIfam" id="NF006097">
    <property type="entry name" value="PRK08249.1"/>
    <property type="match status" value="1"/>
</dbReference>
<evidence type="ECO:0000256" key="3">
    <source>
        <dbReference type="ARBA" id="ARBA00047175"/>
    </source>
</evidence>
<evidence type="ECO:0000256" key="5">
    <source>
        <dbReference type="ARBA" id="ARBA00048780"/>
    </source>
</evidence>
<dbReference type="InterPro" id="IPR015422">
    <property type="entry name" value="PyrdxlP-dep_Trfase_small"/>
</dbReference>
<feature type="modified residue" description="N6-(pyridoxal phosphate)lysine" evidence="7">
    <location>
        <position position="210"/>
    </location>
</feature>
<dbReference type="PIRSF" id="PIRSF001434">
    <property type="entry name" value="CGS"/>
    <property type="match status" value="1"/>
</dbReference>
<dbReference type="GO" id="GO:0005737">
    <property type="term" value="C:cytoplasm"/>
    <property type="evidence" value="ECO:0007669"/>
    <property type="project" value="TreeGrafter"/>
</dbReference>
<dbReference type="InterPro" id="IPR000277">
    <property type="entry name" value="Cys/Met-Metab_PyrdxlP-dep_enz"/>
</dbReference>
<dbReference type="Proteomes" id="UP000581688">
    <property type="component" value="Unassembled WGS sequence"/>
</dbReference>
<dbReference type="Gene3D" id="3.40.640.10">
    <property type="entry name" value="Type I PLP-dependent aspartate aminotransferase-like (Major domain)"/>
    <property type="match status" value="1"/>
</dbReference>
<evidence type="ECO:0000313" key="10">
    <source>
        <dbReference type="Proteomes" id="UP000581688"/>
    </source>
</evidence>
<dbReference type="CDD" id="cd00614">
    <property type="entry name" value="CGS_like"/>
    <property type="match status" value="1"/>
</dbReference>
<sequence length="397" mass="43701">MTNFREVTRATKTVWSGEREYLAHGATQVPVVHSVSFGYEDVDEWYEVAIGNKDGHIYGRNTNPTVQAFEDKVKALEGAESATSFSTGMAAISNSLSTFLKPGDRVVSIKDTYGGTNKIFTEFLPRLDVEVVLCETADHEQLEAEVAKGCNILYLESPTNPTVKITDIERMVKAAKKVNALVFVDNTFATPMNQNPIDLGADLVIHSATKFLGGHADALGGVVCGKPDLVDTIYHYREINGATMDPMSAYLLLRGMKTLDLRNERQCESAMKIATYLQNHDAIEYVFYPGLENHHNHDIAKKQMRNFGGMLSFSLKGGLDAVREFLPKLEYANRAANLGSVETVVGPARTTSHVECTPEERKAMGIPEGLVRYSVGIEDVNDLIDDLEQALSNIKSS</sequence>
<comment type="similarity">
    <text evidence="8">Belongs to the trans-sulfuration enzymes family.</text>
</comment>
<evidence type="ECO:0000256" key="4">
    <source>
        <dbReference type="ARBA" id="ARBA00047199"/>
    </source>
</evidence>
<proteinExistence type="inferred from homology"/>
<evidence type="ECO:0000256" key="6">
    <source>
        <dbReference type="ARBA" id="ARBA00052699"/>
    </source>
</evidence>
<dbReference type="PANTHER" id="PTHR11808:SF80">
    <property type="entry name" value="CYSTATHIONINE GAMMA-LYASE"/>
    <property type="match status" value="1"/>
</dbReference>
<dbReference type="EMBL" id="JACHGH010000005">
    <property type="protein sequence ID" value="MBB6453497.1"/>
    <property type="molecule type" value="Genomic_DNA"/>
</dbReference>
<dbReference type="InterPro" id="IPR015424">
    <property type="entry name" value="PyrdxlP-dep_Trfase"/>
</dbReference>
<dbReference type="GO" id="GO:0016740">
    <property type="term" value="F:transferase activity"/>
    <property type="evidence" value="ECO:0007669"/>
    <property type="project" value="UniProtKB-KW"/>
</dbReference>
<dbReference type="RefSeq" id="WP_376697741.1">
    <property type="nucleotide sequence ID" value="NZ_CADDWK010000006.1"/>
</dbReference>
<accession>A0A841Q554</accession>
<dbReference type="Gene3D" id="3.90.1150.10">
    <property type="entry name" value="Aspartate Aminotransferase, domain 1"/>
    <property type="match status" value="1"/>
</dbReference>
<evidence type="ECO:0000256" key="7">
    <source>
        <dbReference type="PIRSR" id="PIRSR001434-2"/>
    </source>
</evidence>
<comment type="caution">
    <text evidence="9">The sequence shown here is derived from an EMBL/GenBank/DDBJ whole genome shotgun (WGS) entry which is preliminary data.</text>
</comment>
<dbReference type="SUPFAM" id="SSF53383">
    <property type="entry name" value="PLP-dependent transferases"/>
    <property type="match status" value="1"/>
</dbReference>
<dbReference type="GO" id="GO:0047982">
    <property type="term" value="F:homocysteine desulfhydrase activity"/>
    <property type="evidence" value="ECO:0007669"/>
    <property type="project" value="UniProtKB-EC"/>
</dbReference>
<dbReference type="GO" id="GO:0019346">
    <property type="term" value="P:transsulfuration"/>
    <property type="evidence" value="ECO:0007669"/>
    <property type="project" value="InterPro"/>
</dbReference>
<dbReference type="GO" id="GO:0030170">
    <property type="term" value="F:pyridoxal phosphate binding"/>
    <property type="evidence" value="ECO:0007669"/>
    <property type="project" value="InterPro"/>
</dbReference>
<dbReference type="AlphaFoldDB" id="A0A841Q554"/>
<gene>
    <name evidence="9" type="ORF">HNQ94_001946</name>
</gene>
<reference evidence="9 10" key="1">
    <citation type="submission" date="2020-08" db="EMBL/GenBank/DDBJ databases">
        <title>Genomic Encyclopedia of Type Strains, Phase IV (KMG-IV): sequencing the most valuable type-strain genomes for metagenomic binning, comparative biology and taxonomic classification.</title>
        <authorList>
            <person name="Goeker M."/>
        </authorList>
    </citation>
    <scope>NUCLEOTIDE SEQUENCE [LARGE SCALE GENOMIC DNA]</scope>
    <source>
        <strain evidence="9 10">DSM 19612</strain>
    </source>
</reference>
<dbReference type="EC" id="4.4.1.2" evidence="3"/>
<comment type="catalytic activity">
    <reaction evidence="5">
        <text>L-homocysteine + H2O = 2-oxobutanoate + hydrogen sulfide + NH4(+) + H(+)</text>
        <dbReference type="Rhea" id="RHEA:14501"/>
        <dbReference type="ChEBI" id="CHEBI:15377"/>
        <dbReference type="ChEBI" id="CHEBI:15378"/>
        <dbReference type="ChEBI" id="CHEBI:16763"/>
        <dbReference type="ChEBI" id="CHEBI:28938"/>
        <dbReference type="ChEBI" id="CHEBI:29919"/>
        <dbReference type="ChEBI" id="CHEBI:58199"/>
        <dbReference type="EC" id="4.4.1.2"/>
    </reaction>
    <physiologicalReaction direction="left-to-right" evidence="5">
        <dbReference type="Rhea" id="RHEA:14502"/>
    </physiologicalReaction>
</comment>
<dbReference type="GO" id="GO:0018826">
    <property type="term" value="F:methionine gamma-lyase activity"/>
    <property type="evidence" value="ECO:0007669"/>
    <property type="project" value="UniProtKB-EC"/>
</dbReference>
<dbReference type="InterPro" id="IPR015421">
    <property type="entry name" value="PyrdxlP-dep_Trfase_major"/>
</dbReference>
<comment type="cofactor">
    <cofactor evidence="1 8">
        <name>pyridoxal 5'-phosphate</name>
        <dbReference type="ChEBI" id="CHEBI:597326"/>
    </cofactor>
</comment>
<protein>
    <recommendedName>
        <fullName evidence="3">homocysteine desulfhydrase</fullName>
        <ecNumber evidence="3">4.4.1.2</ecNumber>
    </recommendedName>
    <alternativeName>
        <fullName evidence="4">Homocysteine desulfhydrase</fullName>
    </alternativeName>
</protein>
<dbReference type="PANTHER" id="PTHR11808">
    <property type="entry name" value="TRANS-SULFURATION ENZYME FAMILY MEMBER"/>
    <property type="match status" value="1"/>
</dbReference>
<evidence type="ECO:0000256" key="2">
    <source>
        <dbReference type="ARBA" id="ARBA00022898"/>
    </source>
</evidence>
<name>A0A841Q554_9BACI</name>
<keyword evidence="2 7" id="KW-0663">Pyridoxal phosphate</keyword>
<keyword evidence="10" id="KW-1185">Reference proteome</keyword>